<dbReference type="InterPro" id="IPR004839">
    <property type="entry name" value="Aminotransferase_I/II_large"/>
</dbReference>
<dbReference type="RefSeq" id="WP_088771839.1">
    <property type="nucleotide sequence ID" value="NZ_AP023082.1"/>
</dbReference>
<evidence type="ECO:0000313" key="8">
    <source>
        <dbReference type="EMBL" id="ASG67288.1"/>
    </source>
</evidence>
<dbReference type="InterPro" id="IPR004838">
    <property type="entry name" value="NHTrfase_class1_PyrdxlP-BS"/>
</dbReference>
<keyword evidence="3 6" id="KW-0032">Aminotransferase</keyword>
<dbReference type="GO" id="GO:0008483">
    <property type="term" value="F:transaminase activity"/>
    <property type="evidence" value="ECO:0007669"/>
    <property type="project" value="UniProtKB-KW"/>
</dbReference>
<dbReference type="CDD" id="cd00609">
    <property type="entry name" value="AAT_like"/>
    <property type="match status" value="1"/>
</dbReference>
<comment type="similarity">
    <text evidence="2 6">Belongs to the class-I pyridoxal-phosphate-dependent aminotransferase family.</text>
</comment>
<name>A0ABM6LXF8_9GAMM</name>
<evidence type="ECO:0000259" key="7">
    <source>
        <dbReference type="Pfam" id="PF00155"/>
    </source>
</evidence>
<keyword evidence="5" id="KW-0663">Pyridoxal phosphate</keyword>
<proteinExistence type="inferred from homology"/>
<dbReference type="InterPro" id="IPR015421">
    <property type="entry name" value="PyrdxlP-dep_Trfase_major"/>
</dbReference>
<evidence type="ECO:0000256" key="3">
    <source>
        <dbReference type="ARBA" id="ARBA00022576"/>
    </source>
</evidence>
<evidence type="ECO:0000256" key="5">
    <source>
        <dbReference type="ARBA" id="ARBA00022898"/>
    </source>
</evidence>
<dbReference type="Gene3D" id="3.40.640.10">
    <property type="entry name" value="Type I PLP-dependent aspartate aminotransferase-like (Major domain)"/>
    <property type="match status" value="1"/>
</dbReference>
<dbReference type="PANTHER" id="PTHR46383">
    <property type="entry name" value="ASPARTATE AMINOTRANSFERASE"/>
    <property type="match status" value="1"/>
</dbReference>
<dbReference type="Pfam" id="PF00155">
    <property type="entry name" value="Aminotran_1_2"/>
    <property type="match status" value="1"/>
</dbReference>
<dbReference type="SUPFAM" id="SSF53383">
    <property type="entry name" value="PLP-dependent transferases"/>
    <property type="match status" value="1"/>
</dbReference>
<evidence type="ECO:0000256" key="6">
    <source>
        <dbReference type="RuleBase" id="RU000481"/>
    </source>
</evidence>
<reference evidence="8 9" key="1">
    <citation type="submission" date="2017-06" db="EMBL/GenBank/DDBJ databases">
        <title>Complete genome of Francisella halioticida.</title>
        <authorList>
            <person name="Sjodin A."/>
        </authorList>
    </citation>
    <scope>NUCLEOTIDE SEQUENCE [LARGE SCALE GENOMIC DNA]</scope>
    <source>
        <strain evidence="8 9">DSM 23729</strain>
    </source>
</reference>
<dbReference type="InterPro" id="IPR015422">
    <property type="entry name" value="PyrdxlP-dep_Trfase_small"/>
</dbReference>
<evidence type="ECO:0000313" key="9">
    <source>
        <dbReference type="Proteomes" id="UP000249910"/>
    </source>
</evidence>
<dbReference type="Proteomes" id="UP000249910">
    <property type="component" value="Chromosome"/>
</dbReference>
<evidence type="ECO:0000256" key="4">
    <source>
        <dbReference type="ARBA" id="ARBA00022679"/>
    </source>
</evidence>
<keyword evidence="4 6" id="KW-0808">Transferase</keyword>
<dbReference type="PANTHER" id="PTHR46383:SF1">
    <property type="entry name" value="ASPARTATE AMINOTRANSFERASE"/>
    <property type="match status" value="1"/>
</dbReference>
<protein>
    <recommendedName>
        <fullName evidence="6">Aminotransferase</fullName>
        <ecNumber evidence="6">2.6.1.-</ecNumber>
    </recommendedName>
</protein>
<organism evidence="8 9">
    <name type="scientific">Francisella halioticida</name>
    <dbReference type="NCBI Taxonomy" id="549298"/>
    <lineage>
        <taxon>Bacteria</taxon>
        <taxon>Pseudomonadati</taxon>
        <taxon>Pseudomonadota</taxon>
        <taxon>Gammaproteobacteria</taxon>
        <taxon>Thiotrichales</taxon>
        <taxon>Francisellaceae</taxon>
        <taxon>Francisella</taxon>
    </lineage>
</organism>
<evidence type="ECO:0000256" key="1">
    <source>
        <dbReference type="ARBA" id="ARBA00001933"/>
    </source>
</evidence>
<dbReference type="PROSITE" id="PS00105">
    <property type="entry name" value="AA_TRANSFER_CLASS_1"/>
    <property type="match status" value="1"/>
</dbReference>
<dbReference type="InterPro" id="IPR050596">
    <property type="entry name" value="AspAT/PAT-like"/>
</dbReference>
<gene>
    <name evidence="8" type="ORF">CDV26_01790</name>
</gene>
<sequence length="393" mass="44006">MTIQVSNRVTNINPSATALMSSKVQELVDKGEKILSLNVGEPGFSSPDVIKNAGIEAIKNNHTQYTTVDGYKALRQAIVNRYSNDYGVHYKLDEVCVTTGAKHSLHNIFNCIINDGDEIIYMAPYWTSYPDMIMLSGGIPVILRTSIENGFEPNIDKLEGLITPKTKAILINIPNNPSGAIYSESTMLALAQLIKKYPHIVLISDEIYDQIYWDRAPITITKVCPELKDRVIVASGVAKNYAMTGWRVGHILAPSEFINAIKKFQSQSLSCACSISQIAAIEALKLERADLEYMNQEYHERVSFVFNNLKEIDEVKVFMPQGSFYIFLDISEILLKMQITDEEFCIKLLEETFVGVMHGSAFGLAGHIRISAAAEKNVLEEAIKRFKNFILSY</sequence>
<dbReference type="EC" id="2.6.1.-" evidence="6"/>
<dbReference type="Gene3D" id="3.90.1150.10">
    <property type="entry name" value="Aspartate Aminotransferase, domain 1"/>
    <property type="match status" value="1"/>
</dbReference>
<dbReference type="InterPro" id="IPR015424">
    <property type="entry name" value="PyrdxlP-dep_Trfase"/>
</dbReference>
<feature type="domain" description="Aminotransferase class I/classII large" evidence="7">
    <location>
        <begin position="33"/>
        <end position="386"/>
    </location>
</feature>
<evidence type="ECO:0000256" key="2">
    <source>
        <dbReference type="ARBA" id="ARBA00007441"/>
    </source>
</evidence>
<comment type="cofactor">
    <cofactor evidence="1 6">
        <name>pyridoxal 5'-phosphate</name>
        <dbReference type="ChEBI" id="CHEBI:597326"/>
    </cofactor>
</comment>
<dbReference type="EMBL" id="CP022132">
    <property type="protein sequence ID" value="ASG67288.1"/>
    <property type="molecule type" value="Genomic_DNA"/>
</dbReference>
<accession>A0ABM6LXF8</accession>
<keyword evidence="9" id="KW-1185">Reference proteome</keyword>